<evidence type="ECO:0000313" key="7">
    <source>
        <dbReference type="Proteomes" id="UP000266389"/>
    </source>
</evidence>
<dbReference type="AlphaFoldDB" id="A0A395M389"/>
<keyword evidence="1" id="KW-0001">2Fe-2S</keyword>
<accession>A0A395M389</accession>
<evidence type="ECO:0000256" key="1">
    <source>
        <dbReference type="ARBA" id="ARBA00022714"/>
    </source>
</evidence>
<evidence type="ECO:0000256" key="2">
    <source>
        <dbReference type="ARBA" id="ARBA00022723"/>
    </source>
</evidence>
<dbReference type="PROSITE" id="PS51296">
    <property type="entry name" value="RIESKE"/>
    <property type="match status" value="1"/>
</dbReference>
<dbReference type="InterPro" id="IPR017941">
    <property type="entry name" value="Rieske_2Fe-2S"/>
</dbReference>
<dbReference type="Gene3D" id="2.102.10.10">
    <property type="entry name" value="Rieske [2Fe-2S] iron-sulphur domain"/>
    <property type="match status" value="1"/>
</dbReference>
<dbReference type="EMBL" id="PHFL01000007">
    <property type="protein sequence ID" value="RFM25210.1"/>
    <property type="molecule type" value="Genomic_DNA"/>
</dbReference>
<evidence type="ECO:0000313" key="6">
    <source>
        <dbReference type="EMBL" id="RFM25210.1"/>
    </source>
</evidence>
<keyword evidence="4" id="KW-0411">Iron-sulfur</keyword>
<proteinExistence type="predicted"/>
<protein>
    <recommendedName>
        <fullName evidence="5">Rieske domain-containing protein</fullName>
    </recommendedName>
</protein>
<dbReference type="SUPFAM" id="SSF50022">
    <property type="entry name" value="ISP domain"/>
    <property type="match status" value="1"/>
</dbReference>
<gene>
    <name evidence="6" type="ORF">D0433_00885</name>
</gene>
<dbReference type="GO" id="GO:0051537">
    <property type="term" value="F:2 iron, 2 sulfur cluster binding"/>
    <property type="evidence" value="ECO:0007669"/>
    <property type="project" value="UniProtKB-KW"/>
</dbReference>
<feature type="domain" description="Rieske" evidence="5">
    <location>
        <begin position="48"/>
        <end position="153"/>
    </location>
</feature>
<dbReference type="PANTHER" id="PTHR40261:SF1">
    <property type="entry name" value="RIESKE DOMAIN-CONTAINING PROTEIN"/>
    <property type="match status" value="1"/>
</dbReference>
<name>A0A395M389_9BACT</name>
<dbReference type="GO" id="GO:0046872">
    <property type="term" value="F:metal ion binding"/>
    <property type="evidence" value="ECO:0007669"/>
    <property type="project" value="UniProtKB-KW"/>
</dbReference>
<comment type="caution">
    <text evidence="6">The sequence shown here is derived from an EMBL/GenBank/DDBJ whole genome shotgun (WGS) entry which is preliminary data.</text>
</comment>
<reference evidence="6 7" key="1">
    <citation type="journal article" date="2011" name="ISME J.">
        <title>Community ecology of hot spring cyanobacterial mats: predominant populations and their functional potential.</title>
        <authorList>
            <person name="Klatt C.G."/>
            <person name="Wood J.M."/>
            <person name="Rusch D.B."/>
            <person name="Bateson M.M."/>
            <person name="Hamamura N."/>
            <person name="Heidelberg J.F."/>
            <person name="Grossman A.R."/>
            <person name="Bhaya D."/>
            <person name="Cohan F.M."/>
            <person name="Kuhl M."/>
            <person name="Bryant D.A."/>
            <person name="Ward D.M."/>
        </authorList>
    </citation>
    <scope>NUCLEOTIDE SEQUENCE [LARGE SCALE GENOMIC DNA]</scope>
    <source>
        <strain evidence="6">OS</strain>
    </source>
</reference>
<evidence type="ECO:0000259" key="5">
    <source>
        <dbReference type="PROSITE" id="PS51296"/>
    </source>
</evidence>
<keyword evidence="3" id="KW-0408">Iron</keyword>
<keyword evidence="2" id="KW-0479">Metal-binding</keyword>
<sequence>MLGWCKLALTQKNLRKLFILNCLLITAEAFLLMHAPDAILKSSDSALHTLMKSSELADGMSKLFHYSKNGETVEGFLIRYQGKVYAYVNLCPHAYEPIVLGSQSAFNSDKRYIVCREHFAMFNPETGVCVSGPCPIADLVKIDVLEQDGTIFLVL</sequence>
<dbReference type="PANTHER" id="PTHR40261">
    <property type="match status" value="1"/>
</dbReference>
<dbReference type="Pfam" id="PF00355">
    <property type="entry name" value="Rieske"/>
    <property type="match status" value="1"/>
</dbReference>
<organism evidence="6 7">
    <name type="scientific">Candidatus Thermochlorobacter aerophilus</name>
    <dbReference type="NCBI Taxonomy" id="1868324"/>
    <lineage>
        <taxon>Bacteria</taxon>
        <taxon>Pseudomonadati</taxon>
        <taxon>Chlorobiota</taxon>
        <taxon>Chlorobiia</taxon>
        <taxon>Chlorobiales</taxon>
        <taxon>Candidatus Thermochlorobacteriaceae</taxon>
        <taxon>Candidatus Thermochlorobacter</taxon>
    </lineage>
</organism>
<dbReference type="InterPro" id="IPR036922">
    <property type="entry name" value="Rieske_2Fe-2S_sf"/>
</dbReference>
<evidence type="ECO:0000256" key="4">
    <source>
        <dbReference type="ARBA" id="ARBA00023014"/>
    </source>
</evidence>
<dbReference type="Proteomes" id="UP000266389">
    <property type="component" value="Unassembled WGS sequence"/>
</dbReference>
<dbReference type="CDD" id="cd03467">
    <property type="entry name" value="Rieske"/>
    <property type="match status" value="1"/>
</dbReference>
<evidence type="ECO:0000256" key="3">
    <source>
        <dbReference type="ARBA" id="ARBA00023004"/>
    </source>
</evidence>